<dbReference type="GO" id="GO:0006260">
    <property type="term" value="P:DNA replication"/>
    <property type="evidence" value="ECO:0007669"/>
    <property type="project" value="UniProtKB-KW"/>
</dbReference>
<dbReference type="InterPro" id="IPR001679">
    <property type="entry name" value="DNA_ligase"/>
</dbReference>
<dbReference type="Pfam" id="PF12826">
    <property type="entry name" value="HHH_2"/>
    <property type="match status" value="1"/>
</dbReference>
<dbReference type="InterPro" id="IPR004150">
    <property type="entry name" value="NAD_DNA_ligase_OB"/>
</dbReference>
<dbReference type="AlphaFoldDB" id="A0A936ZES0"/>
<dbReference type="InterPro" id="IPR018239">
    <property type="entry name" value="DNA_ligase_AS"/>
</dbReference>
<dbReference type="CDD" id="cd17748">
    <property type="entry name" value="BRCT_DNA_ligase_like"/>
    <property type="match status" value="1"/>
</dbReference>
<dbReference type="NCBIfam" id="TIGR00575">
    <property type="entry name" value="dnlj"/>
    <property type="match status" value="1"/>
</dbReference>
<organism evidence="14 15">
    <name type="scientific">Microvirga aerilata</name>
    <dbReference type="NCBI Taxonomy" id="670292"/>
    <lineage>
        <taxon>Bacteria</taxon>
        <taxon>Pseudomonadati</taxon>
        <taxon>Pseudomonadota</taxon>
        <taxon>Alphaproteobacteria</taxon>
        <taxon>Hyphomicrobiales</taxon>
        <taxon>Methylobacteriaceae</taxon>
        <taxon>Microvirga</taxon>
    </lineage>
</organism>
<name>A0A936ZES0_9HYPH</name>
<dbReference type="GO" id="GO:0006281">
    <property type="term" value="P:DNA repair"/>
    <property type="evidence" value="ECO:0007669"/>
    <property type="project" value="UniProtKB-KW"/>
</dbReference>
<keyword evidence="7 12" id="KW-0460">Magnesium</keyword>
<keyword evidence="10 12" id="KW-0464">Manganese</keyword>
<comment type="catalytic activity">
    <reaction evidence="11 12">
        <text>NAD(+) + (deoxyribonucleotide)n-3'-hydroxyl + 5'-phospho-(deoxyribonucleotide)m = (deoxyribonucleotide)n+m + AMP + beta-nicotinamide D-nucleotide.</text>
        <dbReference type="EC" id="6.5.1.2"/>
    </reaction>
</comment>
<dbReference type="FunFam" id="3.30.470.30:FF:000001">
    <property type="entry name" value="DNA ligase"/>
    <property type="match status" value="1"/>
</dbReference>
<evidence type="ECO:0000256" key="8">
    <source>
        <dbReference type="ARBA" id="ARBA00023027"/>
    </source>
</evidence>
<comment type="caution">
    <text evidence="14">The sequence shown here is derived from an EMBL/GenBank/DDBJ whole genome shotgun (WGS) entry which is preliminary data.</text>
</comment>
<proteinExistence type="inferred from homology"/>
<feature type="binding site" evidence="12">
    <location>
        <position position="331"/>
    </location>
    <ligand>
        <name>NAD(+)</name>
        <dbReference type="ChEBI" id="CHEBI:57540"/>
    </ligand>
</feature>
<dbReference type="SUPFAM" id="SSF50249">
    <property type="entry name" value="Nucleic acid-binding proteins"/>
    <property type="match status" value="1"/>
</dbReference>
<keyword evidence="5 12" id="KW-0227">DNA damage</keyword>
<dbReference type="SMART" id="SM00292">
    <property type="entry name" value="BRCT"/>
    <property type="match status" value="1"/>
</dbReference>
<dbReference type="HAMAP" id="MF_01588">
    <property type="entry name" value="DNA_ligase_A"/>
    <property type="match status" value="1"/>
</dbReference>
<evidence type="ECO:0000256" key="2">
    <source>
        <dbReference type="ARBA" id="ARBA00022598"/>
    </source>
</evidence>
<keyword evidence="9 12" id="KW-0234">DNA repair</keyword>
<dbReference type="SMART" id="SM00278">
    <property type="entry name" value="HhH1"/>
    <property type="match status" value="3"/>
</dbReference>
<dbReference type="GO" id="GO:0003677">
    <property type="term" value="F:DNA binding"/>
    <property type="evidence" value="ECO:0007669"/>
    <property type="project" value="InterPro"/>
</dbReference>
<gene>
    <name evidence="12 14" type="primary">ligA</name>
    <name evidence="14" type="ORF">JKG68_04145</name>
</gene>
<evidence type="ECO:0000256" key="3">
    <source>
        <dbReference type="ARBA" id="ARBA00022705"/>
    </source>
</evidence>
<dbReference type="InterPro" id="IPR003583">
    <property type="entry name" value="Hlx-hairpin-Hlx_DNA-bd_motif"/>
</dbReference>
<feature type="binding site" evidence="12">
    <location>
        <position position="466"/>
    </location>
    <ligand>
        <name>Zn(2+)</name>
        <dbReference type="ChEBI" id="CHEBI:29105"/>
    </ligand>
</feature>
<dbReference type="InterPro" id="IPR041663">
    <property type="entry name" value="DisA/LigA_HHH"/>
</dbReference>
<dbReference type="InterPro" id="IPR036420">
    <property type="entry name" value="BRCT_dom_sf"/>
</dbReference>
<evidence type="ECO:0000256" key="5">
    <source>
        <dbReference type="ARBA" id="ARBA00022763"/>
    </source>
</evidence>
<comment type="similarity">
    <text evidence="12">Belongs to the NAD-dependent DNA ligase family. LigA subfamily.</text>
</comment>
<comment type="cofactor">
    <cofactor evidence="12">
        <name>Mg(2+)</name>
        <dbReference type="ChEBI" id="CHEBI:18420"/>
    </cofactor>
    <cofactor evidence="12">
        <name>Mn(2+)</name>
        <dbReference type="ChEBI" id="CHEBI:29035"/>
    </cofactor>
</comment>
<dbReference type="GO" id="GO:0046872">
    <property type="term" value="F:metal ion binding"/>
    <property type="evidence" value="ECO:0007669"/>
    <property type="project" value="UniProtKB-KW"/>
</dbReference>
<evidence type="ECO:0000256" key="4">
    <source>
        <dbReference type="ARBA" id="ARBA00022723"/>
    </source>
</evidence>
<comment type="function">
    <text evidence="1 12">DNA ligase that catalyzes the formation of phosphodiester linkages between 5'-phosphoryl and 3'-hydroxyl groups in double-stranded DNA using NAD as a coenzyme and as the energy source for the reaction. It is essential for DNA replication and repair of damaged DNA.</text>
</comment>
<feature type="binding site" evidence="12">
    <location>
        <position position="131"/>
    </location>
    <ligand>
        <name>NAD(+)</name>
        <dbReference type="ChEBI" id="CHEBI:57540"/>
    </ligand>
</feature>
<evidence type="ECO:0000256" key="6">
    <source>
        <dbReference type="ARBA" id="ARBA00022833"/>
    </source>
</evidence>
<dbReference type="Pfam" id="PF01653">
    <property type="entry name" value="DNA_ligase_aden"/>
    <property type="match status" value="1"/>
</dbReference>
<evidence type="ECO:0000256" key="11">
    <source>
        <dbReference type="ARBA" id="ARBA00034005"/>
    </source>
</evidence>
<dbReference type="Pfam" id="PF00533">
    <property type="entry name" value="BRCT"/>
    <property type="match status" value="1"/>
</dbReference>
<feature type="binding site" evidence="12">
    <location>
        <position position="191"/>
    </location>
    <ligand>
        <name>NAD(+)</name>
        <dbReference type="ChEBI" id="CHEBI:57540"/>
    </ligand>
</feature>
<dbReference type="EMBL" id="JAEQMY010000004">
    <property type="protein sequence ID" value="MBL0403148.1"/>
    <property type="molecule type" value="Genomic_DNA"/>
</dbReference>
<dbReference type="SUPFAM" id="SSF56091">
    <property type="entry name" value="DNA ligase/mRNA capping enzyme, catalytic domain"/>
    <property type="match status" value="1"/>
</dbReference>
<dbReference type="Gene3D" id="1.10.287.610">
    <property type="entry name" value="Helix hairpin bin"/>
    <property type="match status" value="1"/>
</dbReference>
<feature type="binding site" evidence="12">
    <location>
        <position position="307"/>
    </location>
    <ligand>
        <name>NAD(+)</name>
        <dbReference type="ChEBI" id="CHEBI:57540"/>
    </ligand>
</feature>
<dbReference type="EC" id="6.5.1.2" evidence="12"/>
<feature type="binding site" evidence="12">
    <location>
        <begin position="48"/>
        <end position="52"/>
    </location>
    <ligand>
        <name>NAD(+)</name>
        <dbReference type="ChEBI" id="CHEBI:57540"/>
    </ligand>
</feature>
<dbReference type="RefSeq" id="WP_202056094.1">
    <property type="nucleotide sequence ID" value="NZ_JAEQMY010000004.1"/>
</dbReference>
<dbReference type="PIRSF" id="PIRSF001604">
    <property type="entry name" value="LigA"/>
    <property type="match status" value="1"/>
</dbReference>
<dbReference type="Gene3D" id="2.40.50.140">
    <property type="entry name" value="Nucleic acid-binding proteins"/>
    <property type="match status" value="1"/>
</dbReference>
<dbReference type="InterPro" id="IPR013840">
    <property type="entry name" value="DNAligase_N"/>
</dbReference>
<dbReference type="Pfam" id="PF03120">
    <property type="entry name" value="OB_DNA_ligase"/>
    <property type="match status" value="1"/>
</dbReference>
<dbReference type="InterPro" id="IPR013839">
    <property type="entry name" value="DNAligase_adenylation"/>
</dbReference>
<evidence type="ECO:0000313" key="14">
    <source>
        <dbReference type="EMBL" id="MBL0403148.1"/>
    </source>
</evidence>
<dbReference type="InterPro" id="IPR012340">
    <property type="entry name" value="NA-bd_OB-fold"/>
</dbReference>
<dbReference type="Proteomes" id="UP000605848">
    <property type="component" value="Unassembled WGS sequence"/>
</dbReference>
<dbReference type="Gene3D" id="6.20.10.30">
    <property type="match status" value="1"/>
</dbReference>
<evidence type="ECO:0000256" key="10">
    <source>
        <dbReference type="ARBA" id="ARBA00023211"/>
    </source>
</evidence>
<dbReference type="Pfam" id="PF03119">
    <property type="entry name" value="DNA_ligase_ZBD"/>
    <property type="match status" value="1"/>
</dbReference>
<dbReference type="PANTHER" id="PTHR23389:SF9">
    <property type="entry name" value="DNA LIGASE"/>
    <property type="match status" value="1"/>
</dbReference>
<feature type="binding site" evidence="12">
    <location>
        <position position="154"/>
    </location>
    <ligand>
        <name>NAD(+)</name>
        <dbReference type="ChEBI" id="CHEBI:57540"/>
    </ligand>
</feature>
<dbReference type="Gene3D" id="3.30.470.30">
    <property type="entry name" value="DNA ligase/mRNA capping enzyme"/>
    <property type="match status" value="1"/>
</dbReference>
<protein>
    <recommendedName>
        <fullName evidence="12">DNA ligase</fullName>
        <ecNumber evidence="12">6.5.1.2</ecNumber>
    </recommendedName>
    <alternativeName>
        <fullName evidence="12">Polydeoxyribonucleotide synthase [NAD(+)]</fullName>
    </alternativeName>
</protein>
<dbReference type="Gene3D" id="3.40.50.10190">
    <property type="entry name" value="BRCT domain"/>
    <property type="match status" value="1"/>
</dbReference>
<dbReference type="SUPFAM" id="SSF47781">
    <property type="entry name" value="RuvA domain 2-like"/>
    <property type="match status" value="1"/>
</dbReference>
<keyword evidence="4 12" id="KW-0479">Metal-binding</keyword>
<evidence type="ECO:0000256" key="7">
    <source>
        <dbReference type="ARBA" id="ARBA00022842"/>
    </source>
</evidence>
<accession>A0A936ZES0</accession>
<keyword evidence="8 12" id="KW-0520">NAD</keyword>
<feature type="active site" description="N6-AMP-lysine intermediate" evidence="12">
    <location>
        <position position="133"/>
    </location>
</feature>
<dbReference type="PROSITE" id="PS01055">
    <property type="entry name" value="DNA_LIGASE_N1"/>
    <property type="match status" value="1"/>
</dbReference>
<dbReference type="PANTHER" id="PTHR23389">
    <property type="entry name" value="CHROMOSOME TRANSMISSION FIDELITY FACTOR 18"/>
    <property type="match status" value="1"/>
</dbReference>
<dbReference type="NCBIfam" id="NF005932">
    <property type="entry name" value="PRK07956.1"/>
    <property type="match status" value="1"/>
</dbReference>
<dbReference type="Gene3D" id="1.10.150.20">
    <property type="entry name" value="5' to 3' exonuclease, C-terminal subdomain"/>
    <property type="match status" value="2"/>
</dbReference>
<evidence type="ECO:0000256" key="12">
    <source>
        <dbReference type="HAMAP-Rule" id="MF_01588"/>
    </source>
</evidence>
<dbReference type="PROSITE" id="PS50172">
    <property type="entry name" value="BRCT"/>
    <property type="match status" value="1"/>
</dbReference>
<evidence type="ECO:0000313" key="15">
    <source>
        <dbReference type="Proteomes" id="UP000605848"/>
    </source>
</evidence>
<keyword evidence="6 12" id="KW-0862">Zinc</keyword>
<dbReference type="InterPro" id="IPR004149">
    <property type="entry name" value="Znf_DNAligase_C4"/>
</dbReference>
<dbReference type="SMART" id="SM00532">
    <property type="entry name" value="LIGANc"/>
    <property type="match status" value="1"/>
</dbReference>
<dbReference type="GO" id="GO:0003911">
    <property type="term" value="F:DNA ligase (NAD+) activity"/>
    <property type="evidence" value="ECO:0007669"/>
    <property type="project" value="UniProtKB-UniRule"/>
</dbReference>
<dbReference type="InterPro" id="IPR010994">
    <property type="entry name" value="RuvA_2-like"/>
</dbReference>
<sequence>MPPHSTSSQKPVDHLTPDEARAEHDALGVEIAEHDRRYYEEDAPTVSDAEYDALRKRYEALEEQYPALKTPESLTQKVGSKVSERFGKIRHRAPMLSLANGFADEEVEEFVERIRRFLNWAADAPLAFTAEPKIDGLSLSLRYENGRLANAATRGDGAVGEDVTNNARTVGDIPHALKGSGIPDVLEVRGEVYLSHEDFAAINERQAAAGKPLFANPRNAAAGSLRQLDAGITASRPLRFFAYAWGEVSAMPAATQHGMMDCFRSFGFTVNPLTRLCTSIAEMLEHYHAIEADRANLGYDIDGVVYKVDSLSLQQRLGFVSRSPRWALAHKFPAQQAMTVLEDIEINVGRTGSLNPIARLKPVTVGGVVVSNATLHNEDYIKGIGGNGEKIRGGVDVRIGDTVIINRAGDVIPKVLDVVLEKRPAEAKPYAFPTVCPACGSHAVREVNPRTGKEDAVRRCTGGLICPAQARERLKHFVSRNAFDIEGMGEQRIDEFYAEGLVQRPQDIFTLEARNARSLKRLENREGWGETSTKNLFAAIQARRSISLNRFIFALGIPHIGETSARLLARHFGTFEHLRETAKAAADPASEAHAELTAIGGIGPVVAEAVVEFFKEGHNEEMLDALLAQVSIEPMEMPAAASSPVAGKTVVFTGSLEQMTREEAKAMAERLGAKVAGSVSKKTDIVVAGPGAGSKLAKAAELGLQVMDEDGWFALVGRG</sequence>
<dbReference type="GO" id="GO:0005829">
    <property type="term" value="C:cytosol"/>
    <property type="evidence" value="ECO:0007669"/>
    <property type="project" value="TreeGrafter"/>
</dbReference>
<feature type="domain" description="BRCT" evidence="13">
    <location>
        <begin position="640"/>
        <end position="719"/>
    </location>
</feature>
<reference evidence="14" key="1">
    <citation type="submission" date="2021-01" db="EMBL/GenBank/DDBJ databases">
        <title>Microvirga sp.</title>
        <authorList>
            <person name="Kim M.K."/>
        </authorList>
    </citation>
    <scope>NUCLEOTIDE SEQUENCE</scope>
    <source>
        <strain evidence="14">5420S-16</strain>
    </source>
</reference>
<keyword evidence="2 12" id="KW-0436">Ligase</keyword>
<comment type="caution">
    <text evidence="12">Lacks conserved residue(s) required for the propagation of feature annotation.</text>
</comment>
<keyword evidence="15" id="KW-1185">Reference proteome</keyword>
<dbReference type="InterPro" id="IPR001357">
    <property type="entry name" value="BRCT_dom"/>
</dbReference>
<feature type="binding site" evidence="12">
    <location>
        <position position="436"/>
    </location>
    <ligand>
        <name>Zn(2+)</name>
        <dbReference type="ChEBI" id="CHEBI:29105"/>
    </ligand>
</feature>
<evidence type="ECO:0000256" key="9">
    <source>
        <dbReference type="ARBA" id="ARBA00023204"/>
    </source>
</evidence>
<evidence type="ECO:0000259" key="13">
    <source>
        <dbReference type="PROSITE" id="PS50172"/>
    </source>
</evidence>
<keyword evidence="3 12" id="KW-0235">DNA replication</keyword>
<feature type="binding site" evidence="12">
    <location>
        <position position="439"/>
    </location>
    <ligand>
        <name>Zn(2+)</name>
        <dbReference type="ChEBI" id="CHEBI:29105"/>
    </ligand>
</feature>
<evidence type="ECO:0000256" key="1">
    <source>
        <dbReference type="ARBA" id="ARBA00004067"/>
    </source>
</evidence>
<dbReference type="SUPFAM" id="SSF52113">
    <property type="entry name" value="BRCT domain"/>
    <property type="match status" value="1"/>
</dbReference>
<feature type="binding site" evidence="12">
    <location>
        <begin position="97"/>
        <end position="98"/>
    </location>
    <ligand>
        <name>NAD(+)</name>
        <dbReference type="ChEBI" id="CHEBI:57540"/>
    </ligand>
</feature>
<dbReference type="CDD" id="cd00114">
    <property type="entry name" value="LIGANc"/>
    <property type="match status" value="1"/>
</dbReference>